<name>A0A8E1URF2_9BACT</name>
<dbReference type="InterPro" id="IPR011765">
    <property type="entry name" value="Pept_M16_N"/>
</dbReference>
<proteinExistence type="inferred from homology"/>
<dbReference type="Proteomes" id="UP000036951">
    <property type="component" value="Unassembled WGS sequence"/>
</dbReference>
<dbReference type="SUPFAM" id="SSF63411">
    <property type="entry name" value="LuxS/MPP-like metallohydrolase"/>
    <property type="match status" value="4"/>
</dbReference>
<dbReference type="InterPro" id="IPR007863">
    <property type="entry name" value="Peptidase_M16_C"/>
</dbReference>
<keyword evidence="5" id="KW-1185">Reference proteome</keyword>
<evidence type="ECO:0000259" key="3">
    <source>
        <dbReference type="Pfam" id="PF05193"/>
    </source>
</evidence>
<accession>A0A8E1URF2</accession>
<reference evidence="4 5" key="1">
    <citation type="submission" date="2015-06" db="EMBL/GenBank/DDBJ databases">
        <title>Prevotella sp. 109, sp. nov., a novel member of the family Prevotellaceae isolated from human faeces.</title>
        <authorList>
            <person name="Shkoporov A.N."/>
            <person name="Chaplin A.V."/>
            <person name="Kafarskaia L.I."/>
            <person name="Efimov B.A."/>
        </authorList>
    </citation>
    <scope>NUCLEOTIDE SEQUENCE [LARGE SCALE GENOMIC DNA]</scope>
    <source>
        <strain evidence="4 5">109</strain>
    </source>
</reference>
<evidence type="ECO:0000313" key="4">
    <source>
        <dbReference type="EMBL" id="KOO68078.1"/>
    </source>
</evidence>
<evidence type="ECO:0000259" key="2">
    <source>
        <dbReference type="Pfam" id="PF00675"/>
    </source>
</evidence>
<feature type="domain" description="Peptidase M16 C-terminal" evidence="3">
    <location>
        <begin position="234"/>
        <end position="405"/>
    </location>
</feature>
<organism evidence="4 5">
    <name type="scientific">Xylanibacter rarus</name>
    <dbReference type="NCBI Taxonomy" id="1676614"/>
    <lineage>
        <taxon>Bacteria</taxon>
        <taxon>Pseudomonadati</taxon>
        <taxon>Bacteroidota</taxon>
        <taxon>Bacteroidia</taxon>
        <taxon>Bacteroidales</taxon>
        <taxon>Prevotellaceae</taxon>
        <taxon>Xylanibacter</taxon>
    </lineage>
</organism>
<dbReference type="Pfam" id="PF05193">
    <property type="entry name" value="Peptidase_M16_C"/>
    <property type="match status" value="1"/>
</dbReference>
<comment type="caution">
    <text evidence="4">The sequence shown here is derived from an EMBL/GenBank/DDBJ whole genome shotgun (WGS) entry which is preliminary data.</text>
</comment>
<protein>
    <recommendedName>
        <fullName evidence="6">Peptidase M16</fullName>
    </recommendedName>
</protein>
<gene>
    <name evidence="4" type="ORF">ACU52_10120</name>
</gene>
<dbReference type="PANTHER" id="PTHR11851">
    <property type="entry name" value="METALLOPROTEASE"/>
    <property type="match status" value="1"/>
</dbReference>
<dbReference type="Gene3D" id="3.30.830.10">
    <property type="entry name" value="Metalloenzyme, LuxS/M16 peptidase-like"/>
    <property type="match status" value="4"/>
</dbReference>
<dbReference type="PANTHER" id="PTHR11851:SF49">
    <property type="entry name" value="MITOCHONDRIAL-PROCESSING PEPTIDASE SUBUNIT ALPHA"/>
    <property type="match status" value="1"/>
</dbReference>
<dbReference type="AlphaFoldDB" id="A0A8E1URF2"/>
<comment type="similarity">
    <text evidence="1">Belongs to the peptidase M16 family.</text>
</comment>
<sequence>MALTGLSAHAAGYDDKAMQVKEIRLSNGLTVWINEDHSLPKVFGAVVVKAGAADSPNTGIAHYFEHMMFKGTDKIGTVDYEKERPWLDSISAKYDQLAQTADEATRRQIQADINRLGAKAAEYAIPNEFSNLVSRYGGSGLNAATSLDYTVYYNTFLPQYVDQWASLNSERLVSPVFRLFQSELETVYEEKSMYSDNVLMSAYERVMENFFGGTPYAYPIIGSTESLKNPRLSEMQSFYDRYYVAGNMALILAGDVCADSIMPLLERTFGRIRAGEAPVRSEFTPVSLASQPEVRLRIPYPIVKGELMAFRTPPHGHADEAALDIAVRLLTNNFGSGKFDSISNNGGALMATAMTAALKDAGITFVAGVPSLPFGSRKKLMRRCMEQVDKVKNGDFGDSDLQALKMEAGRELKRKLEDADKRGWMMVEAYGNGEESWAEYLAREQAVENVSRDDVMRVARKYFNNEYMDFVKKYGSYPSDKVSQPGYKPMPAKNITAQSAYAAMLDSMGHKDVEPRIIDFDRDASRISLGRMAELYAVKNNVNDVFTLQLIYHKGKVADPRLGVLESYIDALGTDSLTSQQLRRALQNVGSTLGFSAGNNSFTISMQGFERNLEPSLRLLAHFLSSVKPDKKQMSELKRAWRLNDMAFVKDNSSIAKAALSKIVYSDKSAYLNRVSVGDVKKMKPEELVSLFDSLQNVQLSVVYCGSRDAASVGQEVSRLLPVDKACESYADTYKPLMQYDAPAVYILDNPKARQTVVATYTPLAPLSYQGGRTCLQLWSRYFGGDMSSVMFQDLRELRSFAYYAYGTTELPSPVLHADAPVGFTTMMGTQADKTMEAVATLDSLFACMPVRDKNMSDARRSMLNGINNGYPSFRSIGQTIALYRAQGYKADPDAALAESLKTVTDEDVYDYYNKNVKGRPYILIIVGDKSKLDMQKLSKYGKITELKLEEIYRM</sequence>
<evidence type="ECO:0008006" key="6">
    <source>
        <dbReference type="Google" id="ProtNLM"/>
    </source>
</evidence>
<dbReference type="InterPro" id="IPR011249">
    <property type="entry name" value="Metalloenz_LuxS/M16"/>
</dbReference>
<dbReference type="GO" id="GO:0046872">
    <property type="term" value="F:metal ion binding"/>
    <property type="evidence" value="ECO:0007669"/>
    <property type="project" value="InterPro"/>
</dbReference>
<dbReference type="Pfam" id="PF00675">
    <property type="entry name" value="Peptidase_M16"/>
    <property type="match status" value="1"/>
</dbReference>
<dbReference type="InterPro" id="IPR050361">
    <property type="entry name" value="MPP/UQCRC_Complex"/>
</dbReference>
<evidence type="ECO:0000313" key="5">
    <source>
        <dbReference type="Proteomes" id="UP000036951"/>
    </source>
</evidence>
<dbReference type="EMBL" id="LFQU01000019">
    <property type="protein sequence ID" value="KOO68078.1"/>
    <property type="molecule type" value="Genomic_DNA"/>
</dbReference>
<feature type="domain" description="Peptidase M16 N-terminal" evidence="2">
    <location>
        <begin position="33"/>
        <end position="77"/>
    </location>
</feature>
<evidence type="ECO:0000256" key="1">
    <source>
        <dbReference type="ARBA" id="ARBA00007261"/>
    </source>
</evidence>